<reference evidence="3 4" key="1">
    <citation type="journal article" date="2019" name="Sci. Rep.">
        <title>Orb-weaving spider Araneus ventricosus genome elucidates the spidroin gene catalogue.</title>
        <authorList>
            <person name="Kono N."/>
            <person name="Nakamura H."/>
            <person name="Ohtoshi R."/>
            <person name="Moran D.A.P."/>
            <person name="Shinohara A."/>
            <person name="Yoshida Y."/>
            <person name="Fujiwara M."/>
            <person name="Mori M."/>
            <person name="Tomita M."/>
            <person name="Arakawa K."/>
        </authorList>
    </citation>
    <scope>NUCLEOTIDE SEQUENCE [LARGE SCALE GENOMIC DNA]</scope>
</reference>
<feature type="compositionally biased region" description="Acidic residues" evidence="1">
    <location>
        <begin position="30"/>
        <end position="40"/>
    </location>
</feature>
<dbReference type="Proteomes" id="UP000499080">
    <property type="component" value="Unassembled WGS sequence"/>
</dbReference>
<feature type="non-terminal residue" evidence="3">
    <location>
        <position position="40"/>
    </location>
</feature>
<evidence type="ECO:0000313" key="2">
    <source>
        <dbReference type="EMBL" id="GBN85382.1"/>
    </source>
</evidence>
<protein>
    <submittedName>
        <fullName evidence="3">Uncharacterized protein</fullName>
    </submittedName>
</protein>
<evidence type="ECO:0000256" key="1">
    <source>
        <dbReference type="SAM" id="MobiDB-lite"/>
    </source>
</evidence>
<comment type="caution">
    <text evidence="3">The sequence shown here is derived from an EMBL/GenBank/DDBJ whole genome shotgun (WGS) entry which is preliminary data.</text>
</comment>
<keyword evidence="4" id="KW-1185">Reference proteome</keyword>
<feature type="region of interest" description="Disordered" evidence="1">
    <location>
        <begin position="20"/>
        <end position="40"/>
    </location>
</feature>
<evidence type="ECO:0000313" key="3">
    <source>
        <dbReference type="EMBL" id="GBN85383.1"/>
    </source>
</evidence>
<dbReference type="EMBL" id="BGPR01020742">
    <property type="protein sequence ID" value="GBN85382.1"/>
    <property type="molecule type" value="Genomic_DNA"/>
</dbReference>
<name>A0A4Y2SC26_ARAVE</name>
<evidence type="ECO:0000313" key="4">
    <source>
        <dbReference type="Proteomes" id="UP000499080"/>
    </source>
</evidence>
<dbReference type="AlphaFoldDB" id="A0A4Y2SC26"/>
<accession>A0A4Y2SC26</accession>
<gene>
    <name evidence="2" type="ORF">AVEN_13948_1</name>
    <name evidence="3" type="ORF">AVEN_27565_1</name>
</gene>
<sequence length="40" mass="4599">MPIFLRRKLYCMKVSDEDCQDPAYGVADEYATESPEDSPQ</sequence>
<proteinExistence type="predicted"/>
<dbReference type="EMBL" id="BGPR01020743">
    <property type="protein sequence ID" value="GBN85383.1"/>
    <property type="molecule type" value="Genomic_DNA"/>
</dbReference>
<organism evidence="3 4">
    <name type="scientific">Araneus ventricosus</name>
    <name type="common">Orbweaver spider</name>
    <name type="synonym">Epeira ventricosa</name>
    <dbReference type="NCBI Taxonomy" id="182803"/>
    <lineage>
        <taxon>Eukaryota</taxon>
        <taxon>Metazoa</taxon>
        <taxon>Ecdysozoa</taxon>
        <taxon>Arthropoda</taxon>
        <taxon>Chelicerata</taxon>
        <taxon>Arachnida</taxon>
        <taxon>Araneae</taxon>
        <taxon>Araneomorphae</taxon>
        <taxon>Entelegynae</taxon>
        <taxon>Araneoidea</taxon>
        <taxon>Araneidae</taxon>
        <taxon>Araneus</taxon>
    </lineage>
</organism>